<keyword evidence="4" id="KW-1185">Reference proteome</keyword>
<dbReference type="EMBL" id="MCFL01000044">
    <property type="protein sequence ID" value="ORZ32620.1"/>
    <property type="molecule type" value="Genomic_DNA"/>
</dbReference>
<proteinExistence type="predicted"/>
<accession>A0A1Y2HDF7</accession>
<sequence>MSSALETVRKHTRRMSESLKRSPIKEPRSTNIDDHPAPISLLLDGNEMVYENGIWVAATADGMQLKEQLTTLVDRNQQLQEENQLLKFKLELLMDMLAVTKLDVLRLQEAQRH</sequence>
<dbReference type="OrthoDB" id="2145765at2759"/>
<evidence type="ECO:0000313" key="3">
    <source>
        <dbReference type="EMBL" id="ORZ32620.1"/>
    </source>
</evidence>
<name>A0A1Y2HDF7_9FUNG</name>
<evidence type="ECO:0000256" key="1">
    <source>
        <dbReference type="SAM" id="Coils"/>
    </source>
</evidence>
<feature type="coiled-coil region" evidence="1">
    <location>
        <begin position="62"/>
        <end position="96"/>
    </location>
</feature>
<reference evidence="3 4" key="1">
    <citation type="submission" date="2016-07" db="EMBL/GenBank/DDBJ databases">
        <title>Pervasive Adenine N6-methylation of Active Genes in Fungi.</title>
        <authorList>
            <consortium name="DOE Joint Genome Institute"/>
            <person name="Mondo S.J."/>
            <person name="Dannebaum R.O."/>
            <person name="Kuo R.C."/>
            <person name="Labutti K."/>
            <person name="Haridas S."/>
            <person name="Kuo A."/>
            <person name="Salamov A."/>
            <person name="Ahrendt S.R."/>
            <person name="Lipzen A."/>
            <person name="Sullivan W."/>
            <person name="Andreopoulos W.B."/>
            <person name="Clum A."/>
            <person name="Lindquist E."/>
            <person name="Daum C."/>
            <person name="Ramamoorthy G.K."/>
            <person name="Gryganskyi A."/>
            <person name="Culley D."/>
            <person name="Magnuson J.K."/>
            <person name="James T.Y."/>
            <person name="O'Malley M.A."/>
            <person name="Stajich J.E."/>
            <person name="Spatafora J.W."/>
            <person name="Visel A."/>
            <person name="Grigoriev I.V."/>
        </authorList>
    </citation>
    <scope>NUCLEOTIDE SEQUENCE [LARGE SCALE GENOMIC DNA]</scope>
    <source>
        <strain evidence="3 4">PL171</strain>
    </source>
</reference>
<gene>
    <name evidence="3" type="ORF">BCR44DRAFT_68432</name>
</gene>
<dbReference type="InterPro" id="IPR028118">
    <property type="entry name" value="Chibby_fam"/>
</dbReference>
<dbReference type="AlphaFoldDB" id="A0A1Y2HDF7"/>
<comment type="caution">
    <text evidence="3">The sequence shown here is derived from an EMBL/GenBank/DDBJ whole genome shotgun (WGS) entry which is preliminary data.</text>
</comment>
<evidence type="ECO:0000256" key="2">
    <source>
        <dbReference type="SAM" id="MobiDB-lite"/>
    </source>
</evidence>
<evidence type="ECO:0000313" key="4">
    <source>
        <dbReference type="Proteomes" id="UP000193411"/>
    </source>
</evidence>
<organism evidence="3 4">
    <name type="scientific">Catenaria anguillulae PL171</name>
    <dbReference type="NCBI Taxonomy" id="765915"/>
    <lineage>
        <taxon>Eukaryota</taxon>
        <taxon>Fungi</taxon>
        <taxon>Fungi incertae sedis</taxon>
        <taxon>Blastocladiomycota</taxon>
        <taxon>Blastocladiomycetes</taxon>
        <taxon>Blastocladiales</taxon>
        <taxon>Catenariaceae</taxon>
        <taxon>Catenaria</taxon>
    </lineage>
</organism>
<feature type="compositionally biased region" description="Basic and acidic residues" evidence="2">
    <location>
        <begin position="14"/>
        <end position="36"/>
    </location>
</feature>
<dbReference type="Proteomes" id="UP000193411">
    <property type="component" value="Unassembled WGS sequence"/>
</dbReference>
<feature type="region of interest" description="Disordered" evidence="2">
    <location>
        <begin position="1"/>
        <end position="36"/>
    </location>
</feature>
<keyword evidence="1" id="KW-0175">Coiled coil</keyword>
<dbReference type="Pfam" id="PF14645">
    <property type="entry name" value="Chibby"/>
    <property type="match status" value="1"/>
</dbReference>
<protein>
    <submittedName>
        <fullName evidence="3">Chibby family</fullName>
    </submittedName>
</protein>